<evidence type="ECO:0000313" key="16">
    <source>
        <dbReference type="Proteomes" id="UP000007148"/>
    </source>
</evidence>
<evidence type="ECO:0000256" key="2">
    <source>
        <dbReference type="ARBA" id="ARBA00022679"/>
    </source>
</evidence>
<dbReference type="OrthoDB" id="331948at2759"/>
<feature type="transmembrane region" description="Helical" evidence="11 12">
    <location>
        <begin position="140"/>
        <end position="160"/>
    </location>
</feature>
<evidence type="ECO:0000256" key="8">
    <source>
        <dbReference type="ARBA" id="ARBA00023288"/>
    </source>
</evidence>
<evidence type="ECO:0000256" key="7">
    <source>
        <dbReference type="ARBA" id="ARBA00023139"/>
    </source>
</evidence>
<comment type="caution">
    <text evidence="15">The sequence shown here is derived from an EMBL/GenBank/DDBJ whole genome shotgun (WGS) entry which is preliminary data.</text>
</comment>
<dbReference type="GO" id="GO:0019706">
    <property type="term" value="F:protein-cysteine S-palmitoyltransferase activity"/>
    <property type="evidence" value="ECO:0007669"/>
    <property type="project" value="UniProtKB-UniRule"/>
</dbReference>
<dbReference type="STRING" id="1109443.G4TS52"/>
<evidence type="ECO:0000256" key="5">
    <source>
        <dbReference type="ARBA" id="ARBA00022989"/>
    </source>
</evidence>
<dbReference type="GO" id="GO:0005789">
    <property type="term" value="C:endoplasmic reticulum membrane"/>
    <property type="evidence" value="ECO:0007669"/>
    <property type="project" value="UniProtKB-SubCell"/>
</dbReference>
<keyword evidence="9 11" id="KW-0012">Acyltransferase</keyword>
<dbReference type="InterPro" id="IPR039859">
    <property type="entry name" value="PFA4/ZDH16/20/ERF2-like"/>
</dbReference>
<evidence type="ECO:0000259" key="14">
    <source>
        <dbReference type="Pfam" id="PF01529"/>
    </source>
</evidence>
<evidence type="ECO:0000256" key="9">
    <source>
        <dbReference type="ARBA" id="ARBA00023315"/>
    </source>
</evidence>
<evidence type="ECO:0000256" key="12">
    <source>
        <dbReference type="RuleBase" id="RU079119"/>
    </source>
</evidence>
<feature type="transmembrane region" description="Helical" evidence="11 12">
    <location>
        <begin position="181"/>
        <end position="207"/>
    </location>
</feature>
<dbReference type="EC" id="2.3.1.225" evidence="11"/>
<proteinExistence type="inferred from homology"/>
<keyword evidence="4 11" id="KW-0256">Endoplasmic reticulum</keyword>
<organism evidence="15 16">
    <name type="scientific">Serendipita indica (strain DSM 11827)</name>
    <name type="common">Root endophyte fungus</name>
    <name type="synonym">Piriformospora indica</name>
    <dbReference type="NCBI Taxonomy" id="1109443"/>
    <lineage>
        <taxon>Eukaryota</taxon>
        <taxon>Fungi</taxon>
        <taxon>Dikarya</taxon>
        <taxon>Basidiomycota</taxon>
        <taxon>Agaricomycotina</taxon>
        <taxon>Agaricomycetes</taxon>
        <taxon>Sebacinales</taxon>
        <taxon>Serendipitaceae</taxon>
        <taxon>Serendipita</taxon>
    </lineage>
</organism>
<dbReference type="eggNOG" id="KOG1315">
    <property type="taxonomic scope" value="Eukaryota"/>
</dbReference>
<accession>G4TS52</accession>
<feature type="region of interest" description="Disordered" evidence="13">
    <location>
        <begin position="266"/>
        <end position="431"/>
    </location>
</feature>
<dbReference type="HOGENOM" id="CLU_027721_9_0_1"/>
<comment type="function">
    <text evidence="11">Mediates the reversible addition of palmitate to target proteins, thereby regulating their membrane association and biological function.</text>
</comment>
<dbReference type="InParanoid" id="G4TS52"/>
<evidence type="ECO:0000256" key="10">
    <source>
        <dbReference type="ARBA" id="ARBA00048048"/>
    </source>
</evidence>
<dbReference type="InterPro" id="IPR001594">
    <property type="entry name" value="Palmitoyltrfase_DHHC"/>
</dbReference>
<dbReference type="InterPro" id="IPR033682">
    <property type="entry name" value="PFA4"/>
</dbReference>
<feature type="active site" description="S-palmitoyl cysteine intermediate" evidence="11">
    <location>
        <position position="128"/>
    </location>
</feature>
<dbReference type="FunCoup" id="G4TS52">
    <property type="interactions" value="148"/>
</dbReference>
<keyword evidence="16" id="KW-1185">Reference proteome</keyword>
<evidence type="ECO:0000256" key="4">
    <source>
        <dbReference type="ARBA" id="ARBA00022824"/>
    </source>
</evidence>
<evidence type="ECO:0000256" key="3">
    <source>
        <dbReference type="ARBA" id="ARBA00022692"/>
    </source>
</evidence>
<keyword evidence="6 11" id="KW-0472">Membrane</keyword>
<dbReference type="HAMAP" id="MF_03199">
    <property type="entry name" value="DHHC_PAT_PFA4"/>
    <property type="match status" value="1"/>
</dbReference>
<comment type="similarity">
    <text evidence="11">Belongs to the DHHC palmitoyltransferase family. PFA4 subfamily.</text>
</comment>
<protein>
    <recommendedName>
        <fullName evidence="11">Palmitoyltransferase PFA4</fullName>
        <ecNumber evidence="11">2.3.1.225</ecNumber>
    </recommendedName>
    <alternativeName>
        <fullName evidence="11">Protein S-acyltransferase</fullName>
        <shortName evidence="11">PAT</shortName>
    </alternativeName>
    <alternativeName>
        <fullName evidence="11">Protein fatty acyltransferase 4</fullName>
    </alternativeName>
</protein>
<dbReference type="Proteomes" id="UP000007148">
    <property type="component" value="Unassembled WGS sequence"/>
</dbReference>
<dbReference type="PROSITE" id="PS50216">
    <property type="entry name" value="DHHC"/>
    <property type="match status" value="1"/>
</dbReference>
<evidence type="ECO:0000313" key="15">
    <source>
        <dbReference type="EMBL" id="CCA74145.1"/>
    </source>
</evidence>
<feature type="compositionally biased region" description="Polar residues" evidence="13">
    <location>
        <begin position="307"/>
        <end position="317"/>
    </location>
</feature>
<dbReference type="OMA" id="YLRYIPQ"/>
<comment type="subcellular location">
    <subcellularLocation>
        <location evidence="11">Endoplasmic reticulum membrane</location>
        <topology evidence="11">Multi-pass membrane protein</topology>
    </subcellularLocation>
    <subcellularLocation>
        <location evidence="1">Membrane</location>
        <topology evidence="1">Multi-pass membrane protein</topology>
    </subcellularLocation>
</comment>
<keyword evidence="3 11" id="KW-0812">Transmembrane</keyword>
<feature type="transmembrane region" description="Helical" evidence="11 12">
    <location>
        <begin position="41"/>
        <end position="61"/>
    </location>
</feature>
<dbReference type="AlphaFoldDB" id="G4TS52"/>
<dbReference type="Pfam" id="PF01529">
    <property type="entry name" value="DHHC"/>
    <property type="match status" value="1"/>
</dbReference>
<evidence type="ECO:0000256" key="11">
    <source>
        <dbReference type="HAMAP-Rule" id="MF_03199"/>
    </source>
</evidence>
<keyword evidence="5 11" id="KW-1133">Transmembrane helix</keyword>
<comment type="catalytic activity">
    <reaction evidence="10 11 12">
        <text>L-cysteinyl-[protein] + hexadecanoyl-CoA = S-hexadecanoyl-L-cysteinyl-[protein] + CoA</text>
        <dbReference type="Rhea" id="RHEA:36683"/>
        <dbReference type="Rhea" id="RHEA-COMP:10131"/>
        <dbReference type="Rhea" id="RHEA-COMP:11032"/>
        <dbReference type="ChEBI" id="CHEBI:29950"/>
        <dbReference type="ChEBI" id="CHEBI:57287"/>
        <dbReference type="ChEBI" id="CHEBI:57379"/>
        <dbReference type="ChEBI" id="CHEBI:74151"/>
        <dbReference type="EC" id="2.3.1.225"/>
    </reaction>
</comment>
<keyword evidence="8 11" id="KW-0449">Lipoprotein</keyword>
<dbReference type="PANTHER" id="PTHR12246">
    <property type="entry name" value="PALMITOYLTRANSFERASE ZDHHC16"/>
    <property type="match status" value="1"/>
</dbReference>
<keyword evidence="7 11" id="KW-0564">Palmitate</keyword>
<gene>
    <name evidence="11" type="primary">PFA4</name>
    <name evidence="15" type="ORF">PIIN_08099</name>
</gene>
<sequence length="431" mass="49708">MPRPPQTFAGKVWVTGVTLLIAFIAYTSQIFIIWPWYGREVTVELLVLIGPFNLMVAFLYWNYFLCVYTDPGTPPADWVPEAQSSGGFEVKSLTGQPRWCRHCEKYKPPRTHHCKTCKRCVLRMDHHCPWTDNCIGHYNYAHFIRFLWAVDIACSYHLAMLTRRVYYALLFKYWEPGGVELAFLVANYAACIPVIVAVGLFSIYHFYCMLTNTTTVEGWEKDKVTTLVQFPYNLGPRRNFLAAFGSNPLFWCWPLKSVESDGLSFPVADGSEPSEQYSWPPKDPFRDIDAPRKEMPSSPWTYGNEGFNPSLQPSNRRQAAAPPYHPSYDKEEEDDRYSTSSSPERESHSSNEYIPYPQQDGTRRRDGWMDASDEDVPIKSGMRVRRGSEGWETTMPNRWAQVEEQILNDEESVSDTPLDEESARGRPAHRR</sequence>
<feature type="domain" description="Palmitoyltransferase DHHC" evidence="14">
    <location>
        <begin position="95"/>
        <end position="221"/>
    </location>
</feature>
<dbReference type="EMBL" id="CAFZ01000283">
    <property type="protein sequence ID" value="CCA74145.1"/>
    <property type="molecule type" value="Genomic_DNA"/>
</dbReference>
<comment type="domain">
    <text evidence="11 12">The DHHC domain is required for palmitoyltransferase activity.</text>
</comment>
<feature type="transmembrane region" description="Helical" evidence="11 12">
    <location>
        <begin position="12"/>
        <end position="34"/>
    </location>
</feature>
<evidence type="ECO:0000256" key="13">
    <source>
        <dbReference type="SAM" id="MobiDB-lite"/>
    </source>
</evidence>
<feature type="compositionally biased region" description="Acidic residues" evidence="13">
    <location>
        <begin position="406"/>
        <end position="420"/>
    </location>
</feature>
<reference evidence="15 16" key="1">
    <citation type="journal article" date="2011" name="PLoS Pathog.">
        <title>Endophytic Life Strategies Decoded by Genome and Transcriptome Analyses of the Mutualistic Root Symbiont Piriformospora indica.</title>
        <authorList>
            <person name="Zuccaro A."/>
            <person name="Lahrmann U."/>
            <person name="Guldener U."/>
            <person name="Langen G."/>
            <person name="Pfiffi S."/>
            <person name="Biedenkopf D."/>
            <person name="Wong P."/>
            <person name="Samans B."/>
            <person name="Grimm C."/>
            <person name="Basiewicz M."/>
            <person name="Murat C."/>
            <person name="Martin F."/>
            <person name="Kogel K.H."/>
        </authorList>
    </citation>
    <scope>NUCLEOTIDE SEQUENCE [LARGE SCALE GENOMIC DNA]</scope>
    <source>
        <strain evidence="15 16">DSM 11827</strain>
    </source>
</reference>
<feature type="compositionally biased region" description="Basic and acidic residues" evidence="13">
    <location>
        <begin position="283"/>
        <end position="295"/>
    </location>
</feature>
<evidence type="ECO:0000256" key="1">
    <source>
        <dbReference type="ARBA" id="ARBA00004141"/>
    </source>
</evidence>
<evidence type="ECO:0000256" key="6">
    <source>
        <dbReference type="ARBA" id="ARBA00023136"/>
    </source>
</evidence>
<keyword evidence="2 11" id="KW-0808">Transferase</keyword>
<name>G4TS52_SERID</name>